<dbReference type="EMBL" id="QUMU01000001">
    <property type="protein sequence ID" value="REG37787.1"/>
    <property type="molecule type" value="Genomic_DNA"/>
</dbReference>
<dbReference type="Proteomes" id="UP000256345">
    <property type="component" value="Unassembled WGS sequence"/>
</dbReference>
<dbReference type="RefSeq" id="WP_047858019.1">
    <property type="nucleotide sequence ID" value="NZ_CP011509.1"/>
</dbReference>
<evidence type="ECO:0000256" key="1">
    <source>
        <dbReference type="SAM" id="MobiDB-lite"/>
    </source>
</evidence>
<evidence type="ECO:0000313" key="5">
    <source>
        <dbReference type="Proteomes" id="UP000256345"/>
    </source>
</evidence>
<keyword evidence="5" id="KW-1185">Reference proteome</keyword>
<evidence type="ECO:0000313" key="3">
    <source>
        <dbReference type="EMBL" id="REG37787.1"/>
    </source>
</evidence>
<reference evidence="3 5" key="2">
    <citation type="submission" date="2018-08" db="EMBL/GenBank/DDBJ databases">
        <title>Genomic Encyclopedia of Archaeal and Bacterial Type Strains, Phase II (KMG-II): from individual species to whole genera.</title>
        <authorList>
            <person name="Goeker M."/>
        </authorList>
    </citation>
    <scope>NUCLEOTIDE SEQUENCE [LARGE SCALE GENOMIC DNA]</scope>
    <source>
        <strain evidence="3 5">DSM 2261</strain>
    </source>
</reference>
<dbReference type="AlphaFoldDB" id="A0AAC8QB75"/>
<feature type="region of interest" description="Disordered" evidence="1">
    <location>
        <begin position="1"/>
        <end position="74"/>
    </location>
</feature>
<evidence type="ECO:0000313" key="4">
    <source>
        <dbReference type="Proteomes" id="UP000035579"/>
    </source>
</evidence>
<feature type="compositionally biased region" description="Low complexity" evidence="1">
    <location>
        <begin position="40"/>
        <end position="49"/>
    </location>
</feature>
<dbReference type="EMBL" id="CP011509">
    <property type="protein sequence ID" value="AKJ04130.1"/>
    <property type="molecule type" value="Genomic_DNA"/>
</dbReference>
<evidence type="ECO:0000313" key="2">
    <source>
        <dbReference type="EMBL" id="AKJ04130.1"/>
    </source>
</evidence>
<dbReference type="KEGG" id="age:AA314_05756"/>
<sequence>MKIQTTPTRAQTATNPQPQVQTPPPATTRGTGGGAGTGGSAQARATGQSTFEGAATTFPAAKPPNGTAKVDVSPQASGRPVVFLNYEESYLQGRLGDSWSRTGDPTKTLQPSQGSFDIAASHTNASQHNVLQVGLEFRNTTDKEVKLTLSQPRVSDLPVYARDPAKIAAIDEAHGRKPLDPDSLVKPPATARALPNGAVELTIPPGASVQVPVGEVGRFPPFADKRTLDFNKTPPTSAQISELRGGKRSIYYELQATVSPPGSLAISDIACHPGGKRQDFKMKDGSPVTPLPHHEGVFNAQRQTQSAPVLLTPGGQRATFQIQGSNDTHDAHYNAQHTYFVAFPANQMPKTLSFVGQGGQTLPKVGDRVLDKLEQPFQDTVNGKTYKHSLTMSFAEALKRGHIKPAGVDATGNKVYRVDVTWRAGDNCSLSLYAR</sequence>
<name>A0AAC8QB75_9BACT</name>
<dbReference type="Proteomes" id="UP000035579">
    <property type="component" value="Chromosome"/>
</dbReference>
<feature type="compositionally biased region" description="Low complexity" evidence="1">
    <location>
        <begin position="10"/>
        <end position="20"/>
    </location>
</feature>
<reference evidence="2 4" key="1">
    <citation type="submission" date="2015-05" db="EMBL/GenBank/DDBJ databases">
        <title>Genome assembly of Archangium gephyra DSM 2261.</title>
        <authorList>
            <person name="Sharma G."/>
            <person name="Subramanian S."/>
        </authorList>
    </citation>
    <scope>NUCLEOTIDE SEQUENCE [LARGE SCALE GENOMIC DNA]</scope>
    <source>
        <strain evidence="2 4">DSM 2261</strain>
    </source>
</reference>
<gene>
    <name evidence="2" type="ORF">AA314_05756</name>
    <name evidence="3" type="ORF">ATI61_101774</name>
</gene>
<accession>A0AAC8QB75</accession>
<protein>
    <submittedName>
        <fullName evidence="2">Uncharacterized protein</fullName>
    </submittedName>
</protein>
<feature type="compositionally biased region" description="Gly residues" evidence="1">
    <location>
        <begin position="30"/>
        <end position="39"/>
    </location>
</feature>
<proteinExistence type="predicted"/>
<organism evidence="2 4">
    <name type="scientific">Archangium gephyra</name>
    <dbReference type="NCBI Taxonomy" id="48"/>
    <lineage>
        <taxon>Bacteria</taxon>
        <taxon>Pseudomonadati</taxon>
        <taxon>Myxococcota</taxon>
        <taxon>Myxococcia</taxon>
        <taxon>Myxococcales</taxon>
        <taxon>Cystobacterineae</taxon>
        <taxon>Archangiaceae</taxon>
        <taxon>Archangium</taxon>
    </lineage>
</organism>